<evidence type="ECO:0000259" key="1">
    <source>
        <dbReference type="PROSITE" id="PS50853"/>
    </source>
</evidence>
<reference evidence="2 3" key="1">
    <citation type="submission" date="2024-09" db="EMBL/GenBank/DDBJ databases">
        <title>Genome sequencing and assembly of Phytophthora oleae, isolate VK10A, causative agent of rot of olive drupes.</title>
        <authorList>
            <person name="Conti Taguali S."/>
            <person name="Riolo M."/>
            <person name="La Spada F."/>
            <person name="Cacciola S.O."/>
            <person name="Dionisio G."/>
        </authorList>
    </citation>
    <scope>NUCLEOTIDE SEQUENCE [LARGE SCALE GENOMIC DNA]</scope>
    <source>
        <strain evidence="2 3">VK10A</strain>
    </source>
</reference>
<dbReference type="InterPro" id="IPR013783">
    <property type="entry name" value="Ig-like_fold"/>
</dbReference>
<organism evidence="2 3">
    <name type="scientific">Phytophthora oleae</name>
    <dbReference type="NCBI Taxonomy" id="2107226"/>
    <lineage>
        <taxon>Eukaryota</taxon>
        <taxon>Sar</taxon>
        <taxon>Stramenopiles</taxon>
        <taxon>Oomycota</taxon>
        <taxon>Peronosporomycetes</taxon>
        <taxon>Peronosporales</taxon>
        <taxon>Peronosporaceae</taxon>
        <taxon>Phytophthora</taxon>
    </lineage>
</organism>
<sequence>MDSTLDEFRTFVPAKKDVADLAELAGLEKVSVLTYNVLSQMGTRRMQRGKSYVSAAILNIRHRREKLLREILSYDADIMCLQEVDEYDDWWATELAIAGYDSIYATSAGPDSVPVANEIDEGLVTAFRKSTFQLFQSSEVHLNDLCANINAVNLAARAKQDKLALLVCLQPWETSALPSAVCIINTQLAAGFTPEMESVRVLQTEYLCRQLAVFNADFQLPIVLAGTFNATPSSDVYHTILTGRRRPVPEAPAAPGRPVIDDPTPSSLRISWEPPKTSLTSLTPSVSILEYKIAVRNCSRKTSGFLYELSVPDGSVNSFIVTSLSANMTYQFRVISRNEHGWGFWSQPSTPGTTLEHIGASRKRFSDENSVFLAPDVPPDVKPYEISFGSGHTPRYANDSKQGKPIVNALVCPRPLLASTGTLQRRADRDSLLVHNEMMESAYGAYAEYMSEPELTFSSDKFQGTIDYIFHSAGQLTPFQLLELPSLEELEATGQDVRVPVSVQDLEWVKHNPGCAAPILPNVAGRASGWLPNTHCPSDHLPLACVFAIKKQNLAVMWN</sequence>
<proteinExistence type="predicted"/>
<dbReference type="Gene3D" id="3.60.10.10">
    <property type="entry name" value="Endonuclease/exonuclease/phosphatase"/>
    <property type="match status" value="2"/>
</dbReference>
<dbReference type="FunFam" id="3.60.10.10:FF:000290">
    <property type="entry name" value="Predicted protein"/>
    <property type="match status" value="1"/>
</dbReference>
<dbReference type="SUPFAM" id="SSF49265">
    <property type="entry name" value="Fibronectin type III"/>
    <property type="match status" value="1"/>
</dbReference>
<dbReference type="Pfam" id="PF03372">
    <property type="entry name" value="Exo_endo_phos"/>
    <property type="match status" value="1"/>
</dbReference>
<dbReference type="SMART" id="SM00060">
    <property type="entry name" value="FN3"/>
    <property type="match status" value="1"/>
</dbReference>
<evidence type="ECO:0000313" key="2">
    <source>
        <dbReference type="EMBL" id="KAL3663354.1"/>
    </source>
</evidence>
<dbReference type="SUPFAM" id="SSF56219">
    <property type="entry name" value="DNase I-like"/>
    <property type="match status" value="1"/>
</dbReference>
<comment type="caution">
    <text evidence="2">The sequence shown here is derived from an EMBL/GenBank/DDBJ whole genome shotgun (WGS) entry which is preliminary data.</text>
</comment>
<dbReference type="InterPro" id="IPR005135">
    <property type="entry name" value="Endo/exonuclease/phosphatase"/>
</dbReference>
<dbReference type="Pfam" id="PF00041">
    <property type="entry name" value="fn3"/>
    <property type="match status" value="1"/>
</dbReference>
<dbReference type="InterPro" id="IPR003961">
    <property type="entry name" value="FN3_dom"/>
</dbReference>
<dbReference type="PROSITE" id="PS50853">
    <property type="entry name" value="FN3"/>
    <property type="match status" value="1"/>
</dbReference>
<accession>A0ABD3FCZ6</accession>
<feature type="domain" description="Fibronectin type-III" evidence="1">
    <location>
        <begin position="254"/>
        <end position="357"/>
    </location>
</feature>
<gene>
    <name evidence="2" type="ORF">V7S43_011760</name>
</gene>
<keyword evidence="3" id="KW-1185">Reference proteome</keyword>
<dbReference type="AlphaFoldDB" id="A0ABD3FCZ6"/>
<dbReference type="EMBL" id="JBIMZQ010000028">
    <property type="protein sequence ID" value="KAL3663354.1"/>
    <property type="molecule type" value="Genomic_DNA"/>
</dbReference>
<dbReference type="PANTHER" id="PTHR12121:SF34">
    <property type="entry name" value="PROTEIN ANGEL"/>
    <property type="match status" value="1"/>
</dbReference>
<dbReference type="InterPro" id="IPR036691">
    <property type="entry name" value="Endo/exonu/phosph_ase_sf"/>
</dbReference>
<dbReference type="Gene3D" id="2.60.40.10">
    <property type="entry name" value="Immunoglobulins"/>
    <property type="match status" value="1"/>
</dbReference>
<evidence type="ECO:0000313" key="3">
    <source>
        <dbReference type="Proteomes" id="UP001632037"/>
    </source>
</evidence>
<dbReference type="Proteomes" id="UP001632037">
    <property type="component" value="Unassembled WGS sequence"/>
</dbReference>
<dbReference type="InterPro" id="IPR050410">
    <property type="entry name" value="CCR4/nocturin_mRNA_transcr"/>
</dbReference>
<dbReference type="CDD" id="cd00063">
    <property type="entry name" value="FN3"/>
    <property type="match status" value="1"/>
</dbReference>
<name>A0ABD3FCZ6_9STRA</name>
<protein>
    <recommendedName>
        <fullName evidence="1">Fibronectin type-III domain-containing protein</fullName>
    </recommendedName>
</protein>
<dbReference type="InterPro" id="IPR036116">
    <property type="entry name" value="FN3_sf"/>
</dbReference>
<dbReference type="PANTHER" id="PTHR12121">
    <property type="entry name" value="CARBON CATABOLITE REPRESSOR PROTEIN 4"/>
    <property type="match status" value="1"/>
</dbReference>